<dbReference type="SMART" id="SM00671">
    <property type="entry name" value="SEL1"/>
    <property type="match status" value="1"/>
</dbReference>
<evidence type="ECO:0000313" key="1">
    <source>
        <dbReference type="EMBL" id="MBB5189927.1"/>
    </source>
</evidence>
<dbReference type="EMBL" id="JACHHN010000001">
    <property type="protein sequence ID" value="MBB5189927.1"/>
    <property type="molecule type" value="Genomic_DNA"/>
</dbReference>
<sequence length="152" mass="17050">MDHVAQGNATAHAMQQQFNQAVRMMNGSAPQEQAEAVATLQQLAQRGMPRAAYNVGVAHLRGFHVEQSRDQAGAYLRMAAEQGYQRAYYPFGQLLREGGLTECQEMPLDLRLYLAAKWMWRAACKGEGRAAKALDQAWVPAIFRSLDKGYYR</sequence>
<dbReference type="RefSeq" id="WP_184097447.1">
    <property type="nucleotide sequence ID" value="NZ_JACHHN010000001.1"/>
</dbReference>
<organism evidence="1 2">
    <name type="scientific">Silvimonas terrae</name>
    <dbReference type="NCBI Taxonomy" id="300266"/>
    <lineage>
        <taxon>Bacteria</taxon>
        <taxon>Pseudomonadati</taxon>
        <taxon>Pseudomonadota</taxon>
        <taxon>Betaproteobacteria</taxon>
        <taxon>Neisseriales</taxon>
        <taxon>Chitinibacteraceae</taxon>
        <taxon>Silvimonas</taxon>
    </lineage>
</organism>
<name>A0A840RAJ2_9NEIS</name>
<protein>
    <submittedName>
        <fullName evidence="1">TPR repeat protein</fullName>
    </submittedName>
</protein>
<evidence type="ECO:0000313" key="2">
    <source>
        <dbReference type="Proteomes" id="UP000543030"/>
    </source>
</evidence>
<dbReference type="InterPro" id="IPR006597">
    <property type="entry name" value="Sel1-like"/>
</dbReference>
<reference evidence="1 2" key="1">
    <citation type="submission" date="2020-08" db="EMBL/GenBank/DDBJ databases">
        <title>Genomic Encyclopedia of Type Strains, Phase IV (KMG-IV): sequencing the most valuable type-strain genomes for metagenomic binning, comparative biology and taxonomic classification.</title>
        <authorList>
            <person name="Goeker M."/>
        </authorList>
    </citation>
    <scope>NUCLEOTIDE SEQUENCE [LARGE SCALE GENOMIC DNA]</scope>
    <source>
        <strain evidence="1 2">DSM 18233</strain>
    </source>
</reference>
<accession>A0A840RAJ2</accession>
<dbReference type="AlphaFoldDB" id="A0A840RAJ2"/>
<dbReference type="SUPFAM" id="SSF81901">
    <property type="entry name" value="HCP-like"/>
    <property type="match status" value="1"/>
</dbReference>
<gene>
    <name evidence="1" type="ORF">HNQ50_000637</name>
</gene>
<keyword evidence="2" id="KW-1185">Reference proteome</keyword>
<dbReference type="InterPro" id="IPR011990">
    <property type="entry name" value="TPR-like_helical_dom_sf"/>
</dbReference>
<dbReference type="Proteomes" id="UP000543030">
    <property type="component" value="Unassembled WGS sequence"/>
</dbReference>
<comment type="caution">
    <text evidence="1">The sequence shown here is derived from an EMBL/GenBank/DDBJ whole genome shotgun (WGS) entry which is preliminary data.</text>
</comment>
<dbReference type="Gene3D" id="1.25.40.10">
    <property type="entry name" value="Tetratricopeptide repeat domain"/>
    <property type="match status" value="1"/>
</dbReference>
<proteinExistence type="predicted"/>